<dbReference type="PROSITE" id="PS01053">
    <property type="entry name" value="ARGINASE_1"/>
    <property type="match status" value="1"/>
</dbReference>
<evidence type="ECO:0000256" key="13">
    <source>
        <dbReference type="RuleBase" id="RU361159"/>
    </source>
</evidence>
<feature type="binding site" evidence="10">
    <location>
        <position position="101"/>
    </location>
    <ligand>
        <name>Mn(2+)</name>
        <dbReference type="ChEBI" id="CHEBI:29035"/>
        <label>1</label>
    </ligand>
</feature>
<dbReference type="Pfam" id="PF00491">
    <property type="entry name" value="Arginase"/>
    <property type="match status" value="1"/>
</dbReference>
<name>A0A1M3L2D8_9BACT</name>
<evidence type="ECO:0000313" key="14">
    <source>
        <dbReference type="EMBL" id="OJX59380.1"/>
    </source>
</evidence>
<comment type="caution">
    <text evidence="14">The sequence shown here is derived from an EMBL/GenBank/DDBJ whole genome shotgun (WGS) entry which is preliminary data.</text>
</comment>
<dbReference type="FunFam" id="3.40.800.10:FF:000012">
    <property type="entry name" value="Arginase"/>
    <property type="match status" value="1"/>
</dbReference>
<dbReference type="NCBIfam" id="TIGR01229">
    <property type="entry name" value="rocF_arginase"/>
    <property type="match status" value="1"/>
</dbReference>
<feature type="binding site" evidence="10">
    <location>
        <position position="232"/>
    </location>
    <ligand>
        <name>Mn(2+)</name>
        <dbReference type="ChEBI" id="CHEBI:29035"/>
        <label>2</label>
    </ligand>
</feature>
<evidence type="ECO:0000256" key="5">
    <source>
        <dbReference type="ARBA" id="ARBA00022723"/>
    </source>
</evidence>
<protein>
    <recommendedName>
        <fullName evidence="3 9">Arginase</fullName>
        <ecNumber evidence="2 9">3.5.3.1</ecNumber>
    </recommendedName>
</protein>
<keyword evidence="4 13" id="KW-0056">Arginine metabolism</keyword>
<organism evidence="14 15">
    <name type="scientific">Candidatus Kapaibacterium thiocyanatum</name>
    <dbReference type="NCBI Taxonomy" id="1895771"/>
    <lineage>
        <taxon>Bacteria</taxon>
        <taxon>Pseudomonadati</taxon>
        <taxon>Candidatus Kapaibacteriota</taxon>
        <taxon>Candidatus Kapaibacteriia</taxon>
        <taxon>Candidatus Kapaibacteriales</taxon>
        <taxon>Candidatus Kapaibacteriaceae</taxon>
        <taxon>Candidatus Kapaibacterium</taxon>
    </lineage>
</organism>
<evidence type="ECO:0000256" key="1">
    <source>
        <dbReference type="ARBA" id="ARBA00005098"/>
    </source>
</evidence>
<dbReference type="GO" id="GO:0004053">
    <property type="term" value="F:arginase activity"/>
    <property type="evidence" value="ECO:0007669"/>
    <property type="project" value="UniProtKB-UniRule"/>
</dbReference>
<dbReference type="GO" id="GO:0030145">
    <property type="term" value="F:manganese ion binding"/>
    <property type="evidence" value="ECO:0007669"/>
    <property type="project" value="TreeGrafter"/>
</dbReference>
<comment type="similarity">
    <text evidence="11 12">Belongs to the arginase family.</text>
</comment>
<comment type="catalytic activity">
    <reaction evidence="8 13">
        <text>L-arginine + H2O = urea + L-ornithine</text>
        <dbReference type="Rhea" id="RHEA:20569"/>
        <dbReference type="ChEBI" id="CHEBI:15377"/>
        <dbReference type="ChEBI" id="CHEBI:16199"/>
        <dbReference type="ChEBI" id="CHEBI:32682"/>
        <dbReference type="ChEBI" id="CHEBI:46911"/>
        <dbReference type="EC" id="3.5.3.1"/>
    </reaction>
</comment>
<dbReference type="InterPro" id="IPR014033">
    <property type="entry name" value="Arginase"/>
</dbReference>
<dbReference type="UniPathway" id="UPA00158">
    <property type="reaction ID" value="UER00270"/>
</dbReference>
<dbReference type="Gene3D" id="3.40.800.10">
    <property type="entry name" value="Ureohydrolase domain"/>
    <property type="match status" value="1"/>
</dbReference>
<dbReference type="EMBL" id="MKVH01000013">
    <property type="protein sequence ID" value="OJX59380.1"/>
    <property type="molecule type" value="Genomic_DNA"/>
</dbReference>
<dbReference type="InterPro" id="IPR020855">
    <property type="entry name" value="Ureohydrolase_Mn_BS"/>
</dbReference>
<dbReference type="PRINTS" id="PR00116">
    <property type="entry name" value="ARGINASE"/>
</dbReference>
<dbReference type="Proteomes" id="UP000184233">
    <property type="component" value="Unassembled WGS sequence"/>
</dbReference>
<evidence type="ECO:0000313" key="15">
    <source>
        <dbReference type="Proteomes" id="UP000184233"/>
    </source>
</evidence>
<reference evidence="14 15" key="1">
    <citation type="submission" date="2016-09" db="EMBL/GenBank/DDBJ databases">
        <title>Genome-resolved meta-omics ties microbial dynamics to process performance in biotechnology for thiocyanate degradation.</title>
        <authorList>
            <person name="Kantor R.S."/>
            <person name="Huddy R.J."/>
            <person name="Iyer R."/>
            <person name="Thomas B.C."/>
            <person name="Brown C.T."/>
            <person name="Anantharaman K."/>
            <person name="Tringe S."/>
            <person name="Hettich R.L."/>
            <person name="Harrison S.T."/>
            <person name="Banfield J.F."/>
        </authorList>
    </citation>
    <scope>NUCLEOTIDE SEQUENCE [LARGE SCALE GENOMIC DNA]</scope>
    <source>
        <strain evidence="14">59-99</strain>
    </source>
</reference>
<dbReference type="InterPro" id="IPR006035">
    <property type="entry name" value="Ureohydrolase"/>
</dbReference>
<dbReference type="PIRSF" id="PIRSF036979">
    <property type="entry name" value="Arginase"/>
    <property type="match status" value="1"/>
</dbReference>
<feature type="binding site" evidence="10">
    <location>
        <position position="128"/>
    </location>
    <ligand>
        <name>Mn(2+)</name>
        <dbReference type="ChEBI" id="CHEBI:29035"/>
        <label>1</label>
    </ligand>
</feature>
<evidence type="ECO:0000256" key="6">
    <source>
        <dbReference type="ARBA" id="ARBA00022801"/>
    </source>
</evidence>
<feature type="binding site" evidence="10">
    <location>
        <position position="130"/>
    </location>
    <ligand>
        <name>Mn(2+)</name>
        <dbReference type="ChEBI" id="CHEBI:29035"/>
        <label>1</label>
    </ligand>
</feature>
<evidence type="ECO:0000256" key="4">
    <source>
        <dbReference type="ARBA" id="ARBA00022503"/>
    </source>
</evidence>
<dbReference type="EC" id="3.5.3.1" evidence="2 9"/>
<accession>A0A1M3L2D8</accession>
<dbReference type="InterPro" id="IPR023696">
    <property type="entry name" value="Ureohydrolase_dom_sf"/>
</dbReference>
<dbReference type="GO" id="GO:0000050">
    <property type="term" value="P:urea cycle"/>
    <property type="evidence" value="ECO:0007669"/>
    <property type="project" value="UniProtKB-UniPathway"/>
</dbReference>
<dbReference type="PANTHER" id="PTHR43782:SF3">
    <property type="entry name" value="ARGINASE"/>
    <property type="match status" value="1"/>
</dbReference>
<keyword evidence="5 10" id="KW-0479">Metal-binding</keyword>
<keyword evidence="7 10" id="KW-0464">Manganese</keyword>
<dbReference type="PROSITE" id="PS51409">
    <property type="entry name" value="ARGINASE_2"/>
    <property type="match status" value="1"/>
</dbReference>
<comment type="cofactor">
    <cofactor evidence="10 13">
        <name>Mn(2+)</name>
        <dbReference type="ChEBI" id="CHEBI:29035"/>
    </cofactor>
    <text evidence="10 13">Binds 2 manganese ions per subunit.</text>
</comment>
<sequence length="305" mass="32928">MHKPTRVRIIGFPIDLGADRRGVDMGPSALRIADVDRKLESLGYTVIDEGDIPIRNIEVQEMADSRLKYLPEIAEMSHVLAARVKTVLDEGDFPLILGGDHSMSVGSLAGIGAHCKQHGKTLGVIWIDAHADMNTAATTPSGNIHGMPLAIAMGHGHPTLTSIAGDFPKLDPRNLAIVGLRSIDPGERELIKELGVAAYTMFDVDKLGMYEIASRVLEDMARSVDHLHISFDVDGVDPSFAPGVGTPVPGGLTYRETHLFMEMISQVDAYASLEVAEVNPILDQRNNTAEFASDVVTSSMGKRIL</sequence>
<evidence type="ECO:0000256" key="11">
    <source>
        <dbReference type="PROSITE-ProRule" id="PRU00742"/>
    </source>
</evidence>
<evidence type="ECO:0000256" key="12">
    <source>
        <dbReference type="RuleBase" id="RU003684"/>
    </source>
</evidence>
<dbReference type="SUPFAM" id="SSF52768">
    <property type="entry name" value="Arginase/deacetylase"/>
    <property type="match status" value="1"/>
</dbReference>
<dbReference type="STRING" id="1895771.BGO89_02905"/>
<evidence type="ECO:0000256" key="3">
    <source>
        <dbReference type="ARBA" id="ARBA00018123"/>
    </source>
</evidence>
<evidence type="ECO:0000256" key="8">
    <source>
        <dbReference type="ARBA" id="ARBA00047391"/>
    </source>
</evidence>
<gene>
    <name evidence="14" type="ORF">BGO89_02905</name>
</gene>
<feature type="binding site" evidence="10">
    <location>
        <position position="132"/>
    </location>
    <ligand>
        <name>Mn(2+)</name>
        <dbReference type="ChEBI" id="CHEBI:29035"/>
        <label>1</label>
    </ligand>
</feature>
<proteinExistence type="inferred from homology"/>
<evidence type="ECO:0000256" key="9">
    <source>
        <dbReference type="NCBIfam" id="TIGR01229"/>
    </source>
</evidence>
<evidence type="ECO:0000256" key="7">
    <source>
        <dbReference type="ARBA" id="ARBA00023211"/>
    </source>
</evidence>
<dbReference type="GO" id="GO:0006525">
    <property type="term" value="P:arginine metabolic process"/>
    <property type="evidence" value="ECO:0007669"/>
    <property type="project" value="UniProtKB-KW"/>
</dbReference>
<keyword evidence="6 12" id="KW-0378">Hydrolase</keyword>
<comment type="pathway">
    <text evidence="1">Nitrogen metabolism; urea cycle; L-ornithine and urea from L-arginine: step 1/1.</text>
</comment>
<dbReference type="AlphaFoldDB" id="A0A1M3L2D8"/>
<dbReference type="CDD" id="cd09989">
    <property type="entry name" value="Arginase"/>
    <property type="match status" value="1"/>
</dbReference>
<evidence type="ECO:0000256" key="10">
    <source>
        <dbReference type="PIRSR" id="PIRSR036979-1"/>
    </source>
</evidence>
<feature type="binding site" evidence="10">
    <location>
        <position position="234"/>
    </location>
    <ligand>
        <name>Mn(2+)</name>
        <dbReference type="ChEBI" id="CHEBI:29035"/>
        <label>2</label>
    </ligand>
</feature>
<evidence type="ECO:0000256" key="2">
    <source>
        <dbReference type="ARBA" id="ARBA00012168"/>
    </source>
</evidence>
<dbReference type="GO" id="GO:0005737">
    <property type="term" value="C:cytoplasm"/>
    <property type="evidence" value="ECO:0007669"/>
    <property type="project" value="TreeGrafter"/>
</dbReference>
<dbReference type="PANTHER" id="PTHR43782">
    <property type="entry name" value="ARGINASE"/>
    <property type="match status" value="1"/>
</dbReference>